<proteinExistence type="predicted"/>
<dbReference type="InterPro" id="IPR015590">
    <property type="entry name" value="Aldehyde_DH_dom"/>
</dbReference>
<dbReference type="Gene3D" id="3.40.605.10">
    <property type="entry name" value="Aldehyde Dehydrogenase, Chain A, domain 1"/>
    <property type="match status" value="1"/>
</dbReference>
<reference evidence="3 4" key="1">
    <citation type="submission" date="2023-04" db="EMBL/GenBank/DDBJ databases">
        <title>Forest soil microbial communities from Buena Vista Peninsula, Colon Province, Panama.</title>
        <authorList>
            <person name="Bouskill N."/>
        </authorList>
    </citation>
    <scope>NUCLEOTIDE SEQUENCE [LARGE SCALE GENOMIC DNA]</scope>
    <source>
        <strain evidence="3 4">AC80</strain>
    </source>
</reference>
<dbReference type="SUPFAM" id="SSF53720">
    <property type="entry name" value="ALDH-like"/>
    <property type="match status" value="1"/>
</dbReference>
<dbReference type="InterPro" id="IPR016161">
    <property type="entry name" value="Ald_DH/histidinol_DH"/>
</dbReference>
<dbReference type="InterPro" id="IPR016163">
    <property type="entry name" value="Ald_DH_C"/>
</dbReference>
<dbReference type="Gene3D" id="3.40.309.10">
    <property type="entry name" value="Aldehyde Dehydrogenase, Chain A, domain 2"/>
    <property type="match status" value="1"/>
</dbReference>
<evidence type="ECO:0000259" key="2">
    <source>
        <dbReference type="Pfam" id="PF00171"/>
    </source>
</evidence>
<name>A0ABT6KZD8_9MYCO</name>
<evidence type="ECO:0000256" key="1">
    <source>
        <dbReference type="ARBA" id="ARBA00023002"/>
    </source>
</evidence>
<dbReference type="Pfam" id="PF00171">
    <property type="entry name" value="Aldedh"/>
    <property type="match status" value="1"/>
</dbReference>
<sequence>MICTDSLISGDHEPGSGGRVEIINPADETTVAELRAVDDQQVDRAINAAADAFASWRQSEADQRAALLDRLAEKIETNRAGFVDLIRREGGKPIREAEMEVASAAFLVRYLAQQRSADEIIGDNGRHVATVHRKPLGVVAAITPWNMPLMQPALKVASAVIAGNTVVLKPAPTTPLSALELGRIAAAEFPPGVVNVLADDGTVGPKLTGHPGVAKIAFTGSTDTGRSIMASASRNLPELTMELGGSDAAIVLADADIEMAAQSLFMVGMWNAGQICTAPKRIYADRSIAGSLTDALVECAARAVVGDTSDIATTLGPVQNRRQWERAAEFLADATANGTVVAGGSRIDRRGFFVEPTIVTDIREGTRVVDEEQFAPILPVIAFDTEDEAIDRANANAYGLGGSVWSADTDRASQLASRLDCGIAWVNNHGSSGPAVPIAGAKSSGFGVELGTLGFHSHLRMTAVCT</sequence>
<organism evidence="3 4">
    <name type="scientific">Mycolicibacterium frederiksbergense</name>
    <dbReference type="NCBI Taxonomy" id="117567"/>
    <lineage>
        <taxon>Bacteria</taxon>
        <taxon>Bacillati</taxon>
        <taxon>Actinomycetota</taxon>
        <taxon>Actinomycetes</taxon>
        <taxon>Mycobacteriales</taxon>
        <taxon>Mycobacteriaceae</taxon>
        <taxon>Mycolicibacterium</taxon>
    </lineage>
</organism>
<comment type="caution">
    <text evidence="3">The sequence shown here is derived from an EMBL/GenBank/DDBJ whole genome shotgun (WGS) entry which is preliminary data.</text>
</comment>
<dbReference type="Proteomes" id="UP001160130">
    <property type="component" value="Unassembled WGS sequence"/>
</dbReference>
<gene>
    <name evidence="3" type="ORF">M2272_002699</name>
</gene>
<accession>A0ABT6KZD8</accession>
<dbReference type="InterPro" id="IPR016162">
    <property type="entry name" value="Ald_DH_N"/>
</dbReference>
<dbReference type="RefSeq" id="WP_280832641.1">
    <property type="nucleotide sequence ID" value="NZ_JARXVE010000003.1"/>
</dbReference>
<keyword evidence="4" id="KW-1185">Reference proteome</keyword>
<dbReference type="PANTHER" id="PTHR11699">
    <property type="entry name" value="ALDEHYDE DEHYDROGENASE-RELATED"/>
    <property type="match status" value="1"/>
</dbReference>
<evidence type="ECO:0000313" key="3">
    <source>
        <dbReference type="EMBL" id="MDH6196059.1"/>
    </source>
</evidence>
<dbReference type="EMBL" id="JARXVE010000003">
    <property type="protein sequence ID" value="MDH6196059.1"/>
    <property type="molecule type" value="Genomic_DNA"/>
</dbReference>
<evidence type="ECO:0000313" key="4">
    <source>
        <dbReference type="Proteomes" id="UP001160130"/>
    </source>
</evidence>
<keyword evidence="1" id="KW-0560">Oxidoreductase</keyword>
<protein>
    <submittedName>
        <fullName evidence="3">Acyl-CoA reductase-like NAD-dependent aldehyde dehydrogenase</fullName>
    </submittedName>
</protein>
<feature type="domain" description="Aldehyde dehydrogenase" evidence="2">
    <location>
        <begin position="17"/>
        <end position="463"/>
    </location>
</feature>